<dbReference type="AlphaFoldDB" id="A0AAN8Y4G1"/>
<gene>
    <name evidence="2" type="ORF">RDI58_021504</name>
</gene>
<organism evidence="2 3">
    <name type="scientific">Solanum bulbocastanum</name>
    <name type="common">Wild potato</name>
    <dbReference type="NCBI Taxonomy" id="147425"/>
    <lineage>
        <taxon>Eukaryota</taxon>
        <taxon>Viridiplantae</taxon>
        <taxon>Streptophyta</taxon>
        <taxon>Embryophyta</taxon>
        <taxon>Tracheophyta</taxon>
        <taxon>Spermatophyta</taxon>
        <taxon>Magnoliopsida</taxon>
        <taxon>eudicotyledons</taxon>
        <taxon>Gunneridae</taxon>
        <taxon>Pentapetalae</taxon>
        <taxon>asterids</taxon>
        <taxon>lamiids</taxon>
        <taxon>Solanales</taxon>
        <taxon>Solanaceae</taxon>
        <taxon>Solanoideae</taxon>
        <taxon>Solaneae</taxon>
        <taxon>Solanum</taxon>
    </lineage>
</organism>
<evidence type="ECO:0000313" key="2">
    <source>
        <dbReference type="EMBL" id="KAK6779320.1"/>
    </source>
</evidence>
<feature type="signal peptide" evidence="1">
    <location>
        <begin position="1"/>
        <end position="18"/>
    </location>
</feature>
<keyword evidence="3" id="KW-1185">Reference proteome</keyword>
<sequence length="54" mass="5918">MSPWIMLTTFCFTSVVQAGIILLLAAQEGGYVALGKSVQMMLLHRCMIVNSEVD</sequence>
<name>A0AAN8Y4G1_SOLBU</name>
<dbReference type="Proteomes" id="UP001371456">
    <property type="component" value="Unassembled WGS sequence"/>
</dbReference>
<keyword evidence="1" id="KW-0732">Signal</keyword>
<proteinExistence type="predicted"/>
<accession>A0AAN8Y4G1</accession>
<evidence type="ECO:0000256" key="1">
    <source>
        <dbReference type="SAM" id="SignalP"/>
    </source>
</evidence>
<reference evidence="2 3" key="1">
    <citation type="submission" date="2024-02" db="EMBL/GenBank/DDBJ databases">
        <title>de novo genome assembly of Solanum bulbocastanum strain 11H21.</title>
        <authorList>
            <person name="Hosaka A.J."/>
        </authorList>
    </citation>
    <scope>NUCLEOTIDE SEQUENCE [LARGE SCALE GENOMIC DNA]</scope>
    <source>
        <tissue evidence="2">Young leaves</tissue>
    </source>
</reference>
<comment type="caution">
    <text evidence="2">The sequence shown here is derived from an EMBL/GenBank/DDBJ whole genome shotgun (WGS) entry which is preliminary data.</text>
</comment>
<protein>
    <submittedName>
        <fullName evidence="2">Uncharacterized protein</fullName>
    </submittedName>
</protein>
<dbReference type="EMBL" id="JBANQN010000009">
    <property type="protein sequence ID" value="KAK6779320.1"/>
    <property type="molecule type" value="Genomic_DNA"/>
</dbReference>
<feature type="chain" id="PRO_5042876640" evidence="1">
    <location>
        <begin position="19"/>
        <end position="54"/>
    </location>
</feature>
<evidence type="ECO:0000313" key="3">
    <source>
        <dbReference type="Proteomes" id="UP001371456"/>
    </source>
</evidence>